<accession>A0A9D3VVB9</accession>
<feature type="non-terminal residue" evidence="1">
    <location>
        <position position="118"/>
    </location>
</feature>
<organism evidence="1 2">
    <name type="scientific">Gossypium stocksii</name>
    <dbReference type="NCBI Taxonomy" id="47602"/>
    <lineage>
        <taxon>Eukaryota</taxon>
        <taxon>Viridiplantae</taxon>
        <taxon>Streptophyta</taxon>
        <taxon>Embryophyta</taxon>
        <taxon>Tracheophyta</taxon>
        <taxon>Spermatophyta</taxon>
        <taxon>Magnoliopsida</taxon>
        <taxon>eudicotyledons</taxon>
        <taxon>Gunneridae</taxon>
        <taxon>Pentapetalae</taxon>
        <taxon>rosids</taxon>
        <taxon>malvids</taxon>
        <taxon>Malvales</taxon>
        <taxon>Malvaceae</taxon>
        <taxon>Malvoideae</taxon>
        <taxon>Gossypium</taxon>
    </lineage>
</organism>
<dbReference type="OrthoDB" id="10538187at2759"/>
<comment type="caution">
    <text evidence="1">The sequence shown here is derived from an EMBL/GenBank/DDBJ whole genome shotgun (WGS) entry which is preliminary data.</text>
</comment>
<name>A0A9D3VVB9_9ROSI</name>
<reference evidence="1 2" key="1">
    <citation type="journal article" date="2021" name="Plant Biotechnol. J.">
        <title>Multi-omics assisted identification of the key and species-specific regulatory components of drought-tolerant mechanisms in Gossypium stocksii.</title>
        <authorList>
            <person name="Yu D."/>
            <person name="Ke L."/>
            <person name="Zhang D."/>
            <person name="Wu Y."/>
            <person name="Sun Y."/>
            <person name="Mei J."/>
            <person name="Sun J."/>
            <person name="Sun Y."/>
        </authorList>
    </citation>
    <scope>NUCLEOTIDE SEQUENCE [LARGE SCALE GENOMIC DNA]</scope>
    <source>
        <strain evidence="2">cv. E1</strain>
        <tissue evidence="1">Leaf</tissue>
    </source>
</reference>
<keyword evidence="2" id="KW-1185">Reference proteome</keyword>
<protein>
    <submittedName>
        <fullName evidence="1">Uncharacterized protein</fullName>
    </submittedName>
</protein>
<dbReference type="Proteomes" id="UP000828251">
    <property type="component" value="Unassembled WGS sequence"/>
</dbReference>
<dbReference type="AlphaFoldDB" id="A0A9D3VVB9"/>
<evidence type="ECO:0000313" key="1">
    <source>
        <dbReference type="EMBL" id="KAH1097149.1"/>
    </source>
</evidence>
<dbReference type="EMBL" id="JAIQCV010000005">
    <property type="protein sequence ID" value="KAH1097149.1"/>
    <property type="molecule type" value="Genomic_DNA"/>
</dbReference>
<evidence type="ECO:0000313" key="2">
    <source>
        <dbReference type="Proteomes" id="UP000828251"/>
    </source>
</evidence>
<sequence length="118" mass="13433">MADMAMLRMFTPLGILNLPLKNVQHCRKLHRRWLRLLLRTNLRQPKIYWIIDVKKKEKTIPGGNQDDAARVLNEGKLNSRSNDRSLLNALGFKNLAGHARLFNKVNGFANGVSSSNVL</sequence>
<gene>
    <name evidence="1" type="ORF">J1N35_014070</name>
</gene>
<proteinExistence type="predicted"/>